<evidence type="ECO:0000313" key="2">
    <source>
        <dbReference type="EMBL" id="CAG5119699.1"/>
    </source>
</evidence>
<proteinExistence type="predicted"/>
<evidence type="ECO:0000313" key="3">
    <source>
        <dbReference type="Proteomes" id="UP000678393"/>
    </source>
</evidence>
<dbReference type="Proteomes" id="UP000678393">
    <property type="component" value="Unassembled WGS sequence"/>
</dbReference>
<keyword evidence="3" id="KW-1185">Reference proteome</keyword>
<feature type="coiled-coil region" evidence="1">
    <location>
        <begin position="310"/>
        <end position="337"/>
    </location>
</feature>
<organism evidence="2 3">
    <name type="scientific">Candidula unifasciata</name>
    <dbReference type="NCBI Taxonomy" id="100452"/>
    <lineage>
        <taxon>Eukaryota</taxon>
        <taxon>Metazoa</taxon>
        <taxon>Spiralia</taxon>
        <taxon>Lophotrochozoa</taxon>
        <taxon>Mollusca</taxon>
        <taxon>Gastropoda</taxon>
        <taxon>Heterobranchia</taxon>
        <taxon>Euthyneura</taxon>
        <taxon>Panpulmonata</taxon>
        <taxon>Eupulmonata</taxon>
        <taxon>Stylommatophora</taxon>
        <taxon>Helicina</taxon>
        <taxon>Helicoidea</taxon>
        <taxon>Geomitridae</taxon>
        <taxon>Candidula</taxon>
    </lineage>
</organism>
<sequence length="483" mass="54877">MLYPTASEDPCEELLPWEPQDDLEFDDDFVLSKQPRSLVADVMTSAAQESSKLKFTKQGVPCDDSDSDLEDFHHILDQSEFTLKLSDQSLRKKRKNPMGTGLHPNPAKYDEIIVTYETNKRCLESICQHLNSDDVTEQDLLRVKGLMNQWEKLHNLALERHKQAKFFHSVNEVMFGAQAVIREAESCLPYDRFSSAEQLKQLVCFLEEKLRVLGQQGNQLEEVKQQLKEFSVQYPTVYVDKYMQELTSLHKSSTTMANKVSEHLKHLGDNQAAWLEFLARQQELDAFLVTDRERLHKLLCQQEFGVRVTKKDVLKELETLQENLSLYESRLSALQSMWASLTKTSDHAAQQQLLASVADLRNQLFVVSERCREIYYDMEDDETIPLDQQTDLNQLAVTAAALVFKNPKSQKSSTASCPAASHVGTGITRSCASWLRSLPVQVVALMLVTGLVCALDPDILKRLTNFSLTISPELCYVNGPPTI</sequence>
<dbReference type="EMBL" id="CAJHNH020000761">
    <property type="protein sequence ID" value="CAG5119699.1"/>
    <property type="molecule type" value="Genomic_DNA"/>
</dbReference>
<gene>
    <name evidence="2" type="ORF">CUNI_LOCUS5257</name>
</gene>
<dbReference type="OrthoDB" id="10041151at2759"/>
<dbReference type="SUPFAM" id="SSF46966">
    <property type="entry name" value="Spectrin repeat"/>
    <property type="match status" value="1"/>
</dbReference>
<name>A0A8S3YRL4_9EUPU</name>
<evidence type="ECO:0000256" key="1">
    <source>
        <dbReference type="SAM" id="Coils"/>
    </source>
</evidence>
<accession>A0A8S3YRL4</accession>
<comment type="caution">
    <text evidence="2">The sequence shown here is derived from an EMBL/GenBank/DDBJ whole genome shotgun (WGS) entry which is preliminary data.</text>
</comment>
<dbReference type="AlphaFoldDB" id="A0A8S3YRL4"/>
<evidence type="ECO:0008006" key="4">
    <source>
        <dbReference type="Google" id="ProtNLM"/>
    </source>
</evidence>
<reference evidence="2" key="1">
    <citation type="submission" date="2021-04" db="EMBL/GenBank/DDBJ databases">
        <authorList>
            <consortium name="Molecular Ecology Group"/>
        </authorList>
    </citation>
    <scope>NUCLEOTIDE SEQUENCE</scope>
</reference>
<protein>
    <recommendedName>
        <fullName evidence="4">KASH domain-containing protein</fullName>
    </recommendedName>
</protein>
<keyword evidence="1" id="KW-0175">Coiled coil</keyword>